<evidence type="ECO:0000259" key="7">
    <source>
        <dbReference type="Pfam" id="PF00892"/>
    </source>
</evidence>
<evidence type="ECO:0000313" key="8">
    <source>
        <dbReference type="EMBL" id="OOV86737.1"/>
    </source>
</evidence>
<keyword evidence="2" id="KW-1003">Cell membrane</keyword>
<evidence type="ECO:0000256" key="6">
    <source>
        <dbReference type="SAM" id="Phobius"/>
    </source>
</evidence>
<name>A0A1T1HAI4_OCELI</name>
<feature type="transmembrane region" description="Helical" evidence="6">
    <location>
        <begin position="102"/>
        <end position="121"/>
    </location>
</feature>
<dbReference type="InterPro" id="IPR000620">
    <property type="entry name" value="EamA_dom"/>
</dbReference>
<feature type="transmembrane region" description="Helical" evidence="6">
    <location>
        <begin position="74"/>
        <end position="96"/>
    </location>
</feature>
<feature type="transmembrane region" description="Helical" evidence="6">
    <location>
        <begin position="188"/>
        <end position="213"/>
    </location>
</feature>
<evidence type="ECO:0000256" key="1">
    <source>
        <dbReference type="ARBA" id="ARBA00004651"/>
    </source>
</evidence>
<organism evidence="8 9">
    <name type="scientific">Oceanospirillum linum</name>
    <dbReference type="NCBI Taxonomy" id="966"/>
    <lineage>
        <taxon>Bacteria</taxon>
        <taxon>Pseudomonadati</taxon>
        <taxon>Pseudomonadota</taxon>
        <taxon>Gammaproteobacteria</taxon>
        <taxon>Oceanospirillales</taxon>
        <taxon>Oceanospirillaceae</taxon>
        <taxon>Oceanospirillum</taxon>
    </lineage>
</organism>
<feature type="domain" description="EamA" evidence="7">
    <location>
        <begin position="162"/>
        <end position="299"/>
    </location>
</feature>
<feature type="transmembrane region" description="Helical" evidence="6">
    <location>
        <begin position="37"/>
        <end position="62"/>
    </location>
</feature>
<dbReference type="SUPFAM" id="SSF103481">
    <property type="entry name" value="Multidrug resistance efflux transporter EmrE"/>
    <property type="match status" value="2"/>
</dbReference>
<evidence type="ECO:0000256" key="5">
    <source>
        <dbReference type="ARBA" id="ARBA00023136"/>
    </source>
</evidence>
<feature type="transmembrane region" description="Helical" evidence="6">
    <location>
        <begin position="283"/>
        <end position="300"/>
    </location>
</feature>
<dbReference type="EMBL" id="MTSD02000005">
    <property type="protein sequence ID" value="OOV86737.1"/>
    <property type="molecule type" value="Genomic_DNA"/>
</dbReference>
<feature type="transmembrane region" description="Helical" evidence="6">
    <location>
        <begin position="128"/>
        <end position="145"/>
    </location>
</feature>
<feature type="transmembrane region" description="Helical" evidence="6">
    <location>
        <begin position="157"/>
        <end position="176"/>
    </location>
</feature>
<dbReference type="InterPro" id="IPR037185">
    <property type="entry name" value="EmrE-like"/>
</dbReference>
<feature type="transmembrane region" description="Helical" evidence="6">
    <location>
        <begin position="12"/>
        <end position="31"/>
    </location>
</feature>
<evidence type="ECO:0000256" key="4">
    <source>
        <dbReference type="ARBA" id="ARBA00022989"/>
    </source>
</evidence>
<reference evidence="8" key="1">
    <citation type="submission" date="2017-02" db="EMBL/GenBank/DDBJ databases">
        <title>Draft Genome Sequence of the Salt Water Bacterium Oceanospirillum linum ATCC 11336.</title>
        <authorList>
            <person name="Trachtenberg A.M."/>
            <person name="Carney J.G."/>
            <person name="Linnane J.D."/>
            <person name="Rheaume B.A."/>
            <person name="Pitts N.L."/>
            <person name="Mykles D.L."/>
            <person name="Maclea K.S."/>
        </authorList>
    </citation>
    <scope>NUCLEOTIDE SEQUENCE [LARGE SCALE GENOMIC DNA]</scope>
    <source>
        <strain evidence="8">ATCC 11336</strain>
    </source>
</reference>
<dbReference type="InterPro" id="IPR051258">
    <property type="entry name" value="Diverse_Substrate_Transporter"/>
</dbReference>
<feature type="transmembrane region" description="Helical" evidence="6">
    <location>
        <begin position="225"/>
        <end position="246"/>
    </location>
</feature>
<comment type="caution">
    <text evidence="8">The sequence shown here is derived from an EMBL/GenBank/DDBJ whole genome shotgun (WGS) entry which is preliminary data.</text>
</comment>
<dbReference type="PANTHER" id="PTHR42920:SF5">
    <property type="entry name" value="EAMA DOMAIN-CONTAINING PROTEIN"/>
    <property type="match status" value="1"/>
</dbReference>
<accession>A0A1T1HAI4</accession>
<protein>
    <submittedName>
        <fullName evidence="8">EamA family transporter</fullName>
    </submittedName>
</protein>
<keyword evidence="3 6" id="KW-0812">Transmembrane</keyword>
<evidence type="ECO:0000313" key="9">
    <source>
        <dbReference type="Proteomes" id="UP000190064"/>
    </source>
</evidence>
<gene>
    <name evidence="8" type="ORF">BTA35_0212205</name>
</gene>
<proteinExistence type="predicted"/>
<sequence>MNRQGLNQYQGRLPIPEFSLLLVAFFWGTSYGVTKEALVFTSALAFIAIRFSLTSVMLLPMFLREMHQGRTGDFYRALPTGLILLAIFLAETYGIFHTSASRAAFLISLCILITPFIEAIVKHQRPEPLILGCALLSLFGVYLLTQTGHEGTPDSSFSLNQGDLLILLAAFLRAVMVVTTERLSKNSALSAISTTSIQSNVVAVGALIIFAFSDDPVTQLIPQSVTFWLAAFYLAFFCTLFALFAQNYGVRHTSSSRVALLTGSEPAFGALFAIIWLGESLSSIQIIGGGLILLASYLAGRRQH</sequence>
<keyword evidence="4 6" id="KW-1133">Transmembrane helix</keyword>
<dbReference type="Proteomes" id="UP000190064">
    <property type="component" value="Unassembled WGS sequence"/>
</dbReference>
<comment type="subcellular location">
    <subcellularLocation>
        <location evidence="1">Cell membrane</location>
        <topology evidence="1">Multi-pass membrane protein</topology>
    </subcellularLocation>
</comment>
<dbReference type="Pfam" id="PF00892">
    <property type="entry name" value="EamA"/>
    <property type="match status" value="2"/>
</dbReference>
<keyword evidence="9" id="KW-1185">Reference proteome</keyword>
<evidence type="ECO:0000256" key="2">
    <source>
        <dbReference type="ARBA" id="ARBA00022475"/>
    </source>
</evidence>
<evidence type="ECO:0000256" key="3">
    <source>
        <dbReference type="ARBA" id="ARBA00022692"/>
    </source>
</evidence>
<dbReference type="AlphaFoldDB" id="A0A1T1HAI4"/>
<keyword evidence="5 6" id="KW-0472">Membrane</keyword>
<dbReference type="GO" id="GO:0005886">
    <property type="term" value="C:plasma membrane"/>
    <property type="evidence" value="ECO:0007669"/>
    <property type="project" value="UniProtKB-SubCell"/>
</dbReference>
<feature type="domain" description="EamA" evidence="7">
    <location>
        <begin position="18"/>
        <end position="145"/>
    </location>
</feature>
<feature type="transmembrane region" description="Helical" evidence="6">
    <location>
        <begin position="258"/>
        <end position="277"/>
    </location>
</feature>
<dbReference type="PANTHER" id="PTHR42920">
    <property type="entry name" value="OS03G0707200 PROTEIN-RELATED"/>
    <property type="match status" value="1"/>
</dbReference>